<evidence type="ECO:0000259" key="7">
    <source>
        <dbReference type="Pfam" id="PF12637"/>
    </source>
</evidence>
<accession>A0ABX1EAM7</accession>
<evidence type="ECO:0000256" key="4">
    <source>
        <dbReference type="ARBA" id="ARBA00022741"/>
    </source>
</evidence>
<organism evidence="8 9">
    <name type="scientific">Falsiroseomonas selenitidurans</name>
    <dbReference type="NCBI Taxonomy" id="2716335"/>
    <lineage>
        <taxon>Bacteria</taxon>
        <taxon>Pseudomonadati</taxon>
        <taxon>Pseudomonadota</taxon>
        <taxon>Alphaproteobacteria</taxon>
        <taxon>Acetobacterales</taxon>
        <taxon>Roseomonadaceae</taxon>
        <taxon>Falsiroseomonas</taxon>
    </lineage>
</organism>
<feature type="compositionally biased region" description="Basic residues" evidence="6">
    <location>
        <begin position="331"/>
        <end position="341"/>
    </location>
</feature>
<dbReference type="Pfam" id="PF12637">
    <property type="entry name" value="TSCPD"/>
    <property type="match status" value="1"/>
</dbReference>
<dbReference type="EMBL" id="JAAVNE010000076">
    <property type="protein sequence ID" value="NKC34304.1"/>
    <property type="molecule type" value="Genomic_DNA"/>
</dbReference>
<evidence type="ECO:0000313" key="8">
    <source>
        <dbReference type="EMBL" id="NKC34304.1"/>
    </source>
</evidence>
<evidence type="ECO:0000256" key="2">
    <source>
        <dbReference type="ARBA" id="ARBA00012274"/>
    </source>
</evidence>
<proteinExistence type="inferred from homology"/>
<sequence length="341" mass="34933">ALGLRYASPEARAVGAAIAALTRGAAEAESGRLAEILGAKEPLALFAPAPPGATVVPGLAEAARAALDAAAGSLGLRHQALVALAAPDAVEQLLGAETGGLAPAPAATRLALDSTGWVTEVPTRAALRVGRAAAETLLAPVADADWRAMAQALAGFLHIPPPMPVAEAAPARPAPPPPPRAATQPARPGGAVWRVAVGGHRVVLRTTEDAEGRPVEVTVALTKESAAYRSLMDAMLQAVSIGLAQGVALGQFVEAYAYTRFGPAGTVEGDPAIRRATSVLDWAFRRLAMEYLGRRDLADPSEADCAPDATGHAAEQLPLLPMDLPSAPTPRARRRQLKLVG</sequence>
<evidence type="ECO:0000256" key="6">
    <source>
        <dbReference type="SAM" id="MobiDB-lite"/>
    </source>
</evidence>
<dbReference type="EC" id="1.17.4.1" evidence="2"/>
<comment type="caution">
    <text evidence="8">The sequence shown here is derived from an EMBL/GenBank/DDBJ whole genome shotgun (WGS) entry which is preliminary data.</text>
</comment>
<comment type="similarity">
    <text evidence="1">Belongs to the ribonucleoside diphosphate reductase class-2 family.</text>
</comment>
<evidence type="ECO:0000256" key="3">
    <source>
        <dbReference type="ARBA" id="ARBA00022634"/>
    </source>
</evidence>
<comment type="catalytic activity">
    <reaction evidence="5">
        <text>a 2'-deoxyribonucleoside 5'-diphosphate + [thioredoxin]-disulfide + H2O = a ribonucleoside 5'-diphosphate + [thioredoxin]-dithiol</text>
        <dbReference type="Rhea" id="RHEA:23252"/>
        <dbReference type="Rhea" id="RHEA-COMP:10698"/>
        <dbReference type="Rhea" id="RHEA-COMP:10700"/>
        <dbReference type="ChEBI" id="CHEBI:15377"/>
        <dbReference type="ChEBI" id="CHEBI:29950"/>
        <dbReference type="ChEBI" id="CHEBI:50058"/>
        <dbReference type="ChEBI" id="CHEBI:57930"/>
        <dbReference type="ChEBI" id="CHEBI:73316"/>
        <dbReference type="EC" id="1.17.4.1"/>
    </reaction>
</comment>
<feature type="domain" description="TSCPD" evidence="7">
    <location>
        <begin position="184"/>
        <end position="289"/>
    </location>
</feature>
<reference evidence="8 9" key="1">
    <citation type="submission" date="2020-03" db="EMBL/GenBank/DDBJ databases">
        <title>Roseomonas selenitidurans sp. nov. isolated from urban soil.</title>
        <authorList>
            <person name="Liu H."/>
        </authorList>
    </citation>
    <scope>NUCLEOTIDE SEQUENCE [LARGE SCALE GENOMIC DNA]</scope>
    <source>
        <strain evidence="8 9">BU-1</strain>
    </source>
</reference>
<feature type="region of interest" description="Disordered" evidence="6">
    <location>
        <begin position="320"/>
        <end position="341"/>
    </location>
</feature>
<dbReference type="InterPro" id="IPR024434">
    <property type="entry name" value="TSCPD_dom"/>
</dbReference>
<evidence type="ECO:0000313" key="9">
    <source>
        <dbReference type="Proteomes" id="UP000787635"/>
    </source>
</evidence>
<keyword evidence="4" id="KW-0547">Nucleotide-binding</keyword>
<name>A0ABX1EAM7_9PROT</name>
<feature type="region of interest" description="Disordered" evidence="6">
    <location>
        <begin position="167"/>
        <end position="187"/>
    </location>
</feature>
<evidence type="ECO:0000256" key="1">
    <source>
        <dbReference type="ARBA" id="ARBA00007405"/>
    </source>
</evidence>
<keyword evidence="3" id="KW-0237">DNA synthesis</keyword>
<protein>
    <recommendedName>
        <fullName evidence="2">ribonucleoside-diphosphate reductase</fullName>
        <ecNumber evidence="2">1.17.4.1</ecNumber>
    </recommendedName>
</protein>
<evidence type="ECO:0000256" key="5">
    <source>
        <dbReference type="ARBA" id="ARBA00047754"/>
    </source>
</evidence>
<gene>
    <name evidence="8" type="ORF">HEQ75_25855</name>
</gene>
<dbReference type="Proteomes" id="UP000787635">
    <property type="component" value="Unassembled WGS sequence"/>
</dbReference>
<feature type="non-terminal residue" evidence="8">
    <location>
        <position position="1"/>
    </location>
</feature>
<keyword evidence="9" id="KW-1185">Reference proteome</keyword>